<evidence type="ECO:0000256" key="1">
    <source>
        <dbReference type="ARBA" id="ARBA00022737"/>
    </source>
</evidence>
<sequence length="320" mass="37462">MMVKDSLLNEIVMLNHLRFLRIGTEVKSISMPSSFSNLWNLETLWVENNESTWILLLGIWDLVKLRVLSMVACSFFDMDIYEPILIAEGSKLENLRFLETLVISYSKVTGDIFIRFPNLQKLTLILKESWDYSTKRYWFPKLDYLIELDFLRVKFESSYTNDTRLPNLEELLLTRTIIQGEEWNMAEKDTFKNLKYLNLDEVTLAKWEVGEESFPVIEKLVLWKCHMRMEIPPSFGNICSLKIIKLVKSPQLEDSAKKIKQYIEDMGGDELQLALEIISCDTTDKNLIKNLMQEGGTFESIKYRIGVLNEEKFVILLLLK</sequence>
<proteinExistence type="predicted"/>
<dbReference type="EMBL" id="MLFT02000011">
    <property type="protein sequence ID" value="PHT34835.1"/>
    <property type="molecule type" value="Genomic_DNA"/>
</dbReference>
<dbReference type="Gene3D" id="3.80.10.10">
    <property type="entry name" value="Ribonuclease Inhibitor"/>
    <property type="match status" value="1"/>
</dbReference>
<reference evidence="3 4" key="1">
    <citation type="journal article" date="2017" name="Genome Biol.">
        <title>New reference genome sequences of hot pepper reveal the massive evolution of plant disease-resistance genes by retroduplication.</title>
        <authorList>
            <person name="Kim S."/>
            <person name="Park J."/>
            <person name="Yeom S.I."/>
            <person name="Kim Y.M."/>
            <person name="Seo E."/>
            <person name="Kim K.T."/>
            <person name="Kim M.S."/>
            <person name="Lee J.M."/>
            <person name="Cheong K."/>
            <person name="Shin H.S."/>
            <person name="Kim S.B."/>
            <person name="Han K."/>
            <person name="Lee J."/>
            <person name="Park M."/>
            <person name="Lee H.A."/>
            <person name="Lee H.Y."/>
            <person name="Lee Y."/>
            <person name="Oh S."/>
            <person name="Lee J.H."/>
            <person name="Choi E."/>
            <person name="Choi E."/>
            <person name="Lee S.E."/>
            <person name="Jeon J."/>
            <person name="Kim H."/>
            <person name="Choi G."/>
            <person name="Song H."/>
            <person name="Lee J."/>
            <person name="Lee S.C."/>
            <person name="Kwon J.K."/>
            <person name="Lee H.Y."/>
            <person name="Koo N."/>
            <person name="Hong Y."/>
            <person name="Kim R.W."/>
            <person name="Kang W.H."/>
            <person name="Huh J.H."/>
            <person name="Kang B.C."/>
            <person name="Yang T.J."/>
            <person name="Lee Y.H."/>
            <person name="Bennetzen J.L."/>
            <person name="Choi D."/>
        </authorList>
    </citation>
    <scope>NUCLEOTIDE SEQUENCE [LARGE SCALE GENOMIC DNA]</scope>
    <source>
        <strain evidence="4">cv. PBC81</strain>
    </source>
</reference>
<dbReference type="AlphaFoldDB" id="A0A2G2VPC7"/>
<evidence type="ECO:0000259" key="2">
    <source>
        <dbReference type="Pfam" id="PF23598"/>
    </source>
</evidence>
<dbReference type="SUPFAM" id="SSF52058">
    <property type="entry name" value="L domain-like"/>
    <property type="match status" value="1"/>
</dbReference>
<evidence type="ECO:0000313" key="3">
    <source>
        <dbReference type="EMBL" id="PHT34835.1"/>
    </source>
</evidence>
<keyword evidence="1" id="KW-0677">Repeat</keyword>
<protein>
    <recommendedName>
        <fullName evidence="2">Disease resistance R13L4/SHOC-2-like LRR domain-containing protein</fullName>
    </recommendedName>
</protein>
<gene>
    <name evidence="3" type="ORF">CQW23_26635</name>
</gene>
<name>A0A2G2VPC7_CAPBA</name>
<evidence type="ECO:0000313" key="4">
    <source>
        <dbReference type="Proteomes" id="UP000224567"/>
    </source>
</evidence>
<dbReference type="Pfam" id="PF23598">
    <property type="entry name" value="LRR_14"/>
    <property type="match status" value="1"/>
</dbReference>
<dbReference type="Proteomes" id="UP000224567">
    <property type="component" value="Unassembled WGS sequence"/>
</dbReference>
<keyword evidence="4" id="KW-1185">Reference proteome</keyword>
<organism evidence="3 4">
    <name type="scientific">Capsicum baccatum</name>
    <name type="common">Peruvian pepper</name>
    <dbReference type="NCBI Taxonomy" id="33114"/>
    <lineage>
        <taxon>Eukaryota</taxon>
        <taxon>Viridiplantae</taxon>
        <taxon>Streptophyta</taxon>
        <taxon>Embryophyta</taxon>
        <taxon>Tracheophyta</taxon>
        <taxon>Spermatophyta</taxon>
        <taxon>Magnoliopsida</taxon>
        <taxon>eudicotyledons</taxon>
        <taxon>Gunneridae</taxon>
        <taxon>Pentapetalae</taxon>
        <taxon>asterids</taxon>
        <taxon>lamiids</taxon>
        <taxon>Solanales</taxon>
        <taxon>Solanaceae</taxon>
        <taxon>Solanoideae</taxon>
        <taxon>Capsiceae</taxon>
        <taxon>Capsicum</taxon>
    </lineage>
</organism>
<dbReference type="OrthoDB" id="1291962at2759"/>
<accession>A0A2G2VPC7</accession>
<dbReference type="PANTHER" id="PTHR15140:SF52">
    <property type="entry name" value="LATE BLIGHT RESISTANCE PROTEIN HOMOLOG R1A-4"/>
    <property type="match status" value="1"/>
</dbReference>
<feature type="domain" description="Disease resistance R13L4/SHOC-2-like LRR" evidence="2">
    <location>
        <begin position="9"/>
        <end position="246"/>
    </location>
</feature>
<reference evidence="4" key="2">
    <citation type="journal article" date="2017" name="J. Anim. Genet.">
        <title>Multiple reference genome sequences of hot pepper reveal the massive evolution of plant disease resistance genes by retroduplication.</title>
        <authorList>
            <person name="Kim S."/>
            <person name="Park J."/>
            <person name="Yeom S.-I."/>
            <person name="Kim Y.-M."/>
            <person name="Seo E."/>
            <person name="Kim K.-T."/>
            <person name="Kim M.-S."/>
            <person name="Lee J.M."/>
            <person name="Cheong K."/>
            <person name="Shin H.-S."/>
            <person name="Kim S.-B."/>
            <person name="Han K."/>
            <person name="Lee J."/>
            <person name="Park M."/>
            <person name="Lee H.-A."/>
            <person name="Lee H.-Y."/>
            <person name="Lee Y."/>
            <person name="Oh S."/>
            <person name="Lee J.H."/>
            <person name="Choi E."/>
            <person name="Choi E."/>
            <person name="Lee S.E."/>
            <person name="Jeon J."/>
            <person name="Kim H."/>
            <person name="Choi G."/>
            <person name="Song H."/>
            <person name="Lee J."/>
            <person name="Lee S.-C."/>
            <person name="Kwon J.-K."/>
            <person name="Lee H.-Y."/>
            <person name="Koo N."/>
            <person name="Hong Y."/>
            <person name="Kim R.W."/>
            <person name="Kang W.-H."/>
            <person name="Huh J.H."/>
            <person name="Kang B.-C."/>
            <person name="Yang T.-J."/>
            <person name="Lee Y.-H."/>
            <person name="Bennetzen J.L."/>
            <person name="Choi D."/>
        </authorList>
    </citation>
    <scope>NUCLEOTIDE SEQUENCE [LARGE SCALE GENOMIC DNA]</scope>
    <source>
        <strain evidence="4">cv. PBC81</strain>
    </source>
</reference>
<comment type="caution">
    <text evidence="3">The sequence shown here is derived from an EMBL/GenBank/DDBJ whole genome shotgun (WGS) entry which is preliminary data.</text>
</comment>
<dbReference type="InterPro" id="IPR032675">
    <property type="entry name" value="LRR_dom_sf"/>
</dbReference>
<dbReference type="PANTHER" id="PTHR15140">
    <property type="entry name" value="TUBULIN-SPECIFIC CHAPERONE E"/>
    <property type="match status" value="1"/>
</dbReference>
<dbReference type="InterPro" id="IPR055414">
    <property type="entry name" value="LRR_R13L4/SHOC2-like"/>
</dbReference>